<gene>
    <name evidence="4" type="ORF">ACFONA_14220</name>
</gene>
<evidence type="ECO:0000256" key="1">
    <source>
        <dbReference type="ARBA" id="ARBA00022679"/>
    </source>
</evidence>
<dbReference type="Pfam" id="PF00583">
    <property type="entry name" value="Acetyltransf_1"/>
    <property type="match status" value="1"/>
</dbReference>
<dbReference type="CDD" id="cd04301">
    <property type="entry name" value="NAT_SF"/>
    <property type="match status" value="1"/>
</dbReference>
<keyword evidence="5" id="KW-1185">Reference proteome</keyword>
<comment type="caution">
    <text evidence="4">The sequence shown here is derived from an EMBL/GenBank/DDBJ whole genome shotgun (WGS) entry which is preliminary data.</text>
</comment>
<dbReference type="PANTHER" id="PTHR43420">
    <property type="entry name" value="ACETYLTRANSFERASE"/>
    <property type="match status" value="1"/>
</dbReference>
<organism evidence="4 5">
    <name type="scientific">Sphingomonas hylomeconis</name>
    <dbReference type="NCBI Taxonomy" id="1395958"/>
    <lineage>
        <taxon>Bacteria</taxon>
        <taxon>Pseudomonadati</taxon>
        <taxon>Pseudomonadota</taxon>
        <taxon>Alphaproteobacteria</taxon>
        <taxon>Sphingomonadales</taxon>
        <taxon>Sphingomonadaceae</taxon>
        <taxon>Sphingomonas</taxon>
    </lineage>
</organism>
<evidence type="ECO:0000259" key="3">
    <source>
        <dbReference type="PROSITE" id="PS51186"/>
    </source>
</evidence>
<dbReference type="InterPro" id="IPR000182">
    <property type="entry name" value="GNAT_dom"/>
</dbReference>
<evidence type="ECO:0000256" key="2">
    <source>
        <dbReference type="ARBA" id="ARBA00023315"/>
    </source>
</evidence>
<accession>A0ABV7SWF6</accession>
<evidence type="ECO:0000313" key="5">
    <source>
        <dbReference type="Proteomes" id="UP001595713"/>
    </source>
</evidence>
<dbReference type="PANTHER" id="PTHR43420:SF44">
    <property type="entry name" value="ACETYLTRANSFERASE YPEA"/>
    <property type="match status" value="1"/>
</dbReference>
<reference evidence="5" key="1">
    <citation type="journal article" date="2019" name="Int. J. Syst. Evol. Microbiol.">
        <title>The Global Catalogue of Microorganisms (GCM) 10K type strain sequencing project: providing services to taxonomists for standard genome sequencing and annotation.</title>
        <authorList>
            <consortium name="The Broad Institute Genomics Platform"/>
            <consortium name="The Broad Institute Genome Sequencing Center for Infectious Disease"/>
            <person name="Wu L."/>
            <person name="Ma J."/>
        </authorList>
    </citation>
    <scope>NUCLEOTIDE SEQUENCE [LARGE SCALE GENOMIC DNA]</scope>
    <source>
        <strain evidence="5">KCTC 42739</strain>
    </source>
</reference>
<keyword evidence="1 4" id="KW-0808">Transferase</keyword>
<dbReference type="Gene3D" id="3.40.630.30">
    <property type="match status" value="1"/>
</dbReference>
<feature type="domain" description="N-acetyltransferase" evidence="3">
    <location>
        <begin position="8"/>
        <end position="158"/>
    </location>
</feature>
<protein>
    <submittedName>
        <fullName evidence="4">GNAT family N-acetyltransferase</fullName>
        <ecNumber evidence="4">2.3.1.-</ecNumber>
    </submittedName>
</protein>
<dbReference type="EC" id="2.3.1.-" evidence="4"/>
<name>A0ABV7SWF6_9SPHN</name>
<dbReference type="GO" id="GO:0016746">
    <property type="term" value="F:acyltransferase activity"/>
    <property type="evidence" value="ECO:0007669"/>
    <property type="project" value="UniProtKB-KW"/>
</dbReference>
<sequence>MSTVLSMIELRAGSTADLAMVETLMAEAFDPRFGEAWTRGQCLGIMSLPGVWLTVATLDGQPAGFTLSRLIVDEAELLLLATAPSCRRRGVGAALLLATIADARDRQAVTLHLEVRDGNEAIKLYSKAGFIKVGERRGYYRGNNGLMTDAFTYRRSLA</sequence>
<dbReference type="InterPro" id="IPR050680">
    <property type="entry name" value="YpeA/RimI_acetyltransf"/>
</dbReference>
<dbReference type="RefSeq" id="WP_261292815.1">
    <property type="nucleotide sequence ID" value="NZ_JANQBK010000001.1"/>
</dbReference>
<dbReference type="Proteomes" id="UP001595713">
    <property type="component" value="Unassembled WGS sequence"/>
</dbReference>
<proteinExistence type="predicted"/>
<evidence type="ECO:0000313" key="4">
    <source>
        <dbReference type="EMBL" id="MFC3581324.1"/>
    </source>
</evidence>
<dbReference type="EMBL" id="JBHRXP010000007">
    <property type="protein sequence ID" value="MFC3581324.1"/>
    <property type="molecule type" value="Genomic_DNA"/>
</dbReference>
<dbReference type="InterPro" id="IPR016181">
    <property type="entry name" value="Acyl_CoA_acyltransferase"/>
</dbReference>
<keyword evidence="2 4" id="KW-0012">Acyltransferase</keyword>
<dbReference type="SUPFAM" id="SSF55729">
    <property type="entry name" value="Acyl-CoA N-acyltransferases (Nat)"/>
    <property type="match status" value="1"/>
</dbReference>
<dbReference type="PROSITE" id="PS51186">
    <property type="entry name" value="GNAT"/>
    <property type="match status" value="1"/>
</dbReference>